<organism evidence="14 15">
    <name type="scientific">Paramecium primaurelia</name>
    <dbReference type="NCBI Taxonomy" id="5886"/>
    <lineage>
        <taxon>Eukaryota</taxon>
        <taxon>Sar</taxon>
        <taxon>Alveolata</taxon>
        <taxon>Ciliophora</taxon>
        <taxon>Intramacronucleata</taxon>
        <taxon>Oligohymenophorea</taxon>
        <taxon>Peniculida</taxon>
        <taxon>Parameciidae</taxon>
        <taxon>Paramecium</taxon>
    </lineage>
</organism>
<evidence type="ECO:0000256" key="1">
    <source>
        <dbReference type="ARBA" id="ARBA00012411"/>
    </source>
</evidence>
<evidence type="ECO:0000256" key="5">
    <source>
        <dbReference type="ARBA" id="ARBA00022777"/>
    </source>
</evidence>
<evidence type="ECO:0000256" key="9">
    <source>
        <dbReference type="PROSITE-ProRule" id="PRU10141"/>
    </source>
</evidence>
<evidence type="ECO:0000256" key="7">
    <source>
        <dbReference type="ARBA" id="ARBA00047592"/>
    </source>
</evidence>
<dbReference type="PANTHER" id="PTHR24055">
    <property type="entry name" value="MITOGEN-ACTIVATED PROTEIN KINASE"/>
    <property type="match status" value="1"/>
</dbReference>
<evidence type="ECO:0000256" key="11">
    <source>
        <dbReference type="RuleBase" id="RU361165"/>
    </source>
</evidence>
<proteinExistence type="inferred from homology"/>
<dbReference type="EC" id="2.7.11.24" evidence="1 11"/>
<comment type="activity regulation">
    <text evidence="11">Activated by threonine and tyrosine phosphorylation.</text>
</comment>
<dbReference type="Pfam" id="PF00069">
    <property type="entry name" value="Pkinase"/>
    <property type="match status" value="1"/>
</dbReference>
<name>A0A8S1MKJ0_PARPR</name>
<dbReference type="InterPro" id="IPR003527">
    <property type="entry name" value="MAP_kinase_CS"/>
</dbReference>
<feature type="compositionally biased region" description="Low complexity" evidence="12">
    <location>
        <begin position="397"/>
        <end position="409"/>
    </location>
</feature>
<dbReference type="AlphaFoldDB" id="A0A8S1MKJ0"/>
<comment type="catalytic activity">
    <reaction evidence="7 11">
        <text>L-threonyl-[protein] + ATP = O-phospho-L-threonyl-[protein] + ADP + H(+)</text>
        <dbReference type="Rhea" id="RHEA:46608"/>
        <dbReference type="Rhea" id="RHEA-COMP:11060"/>
        <dbReference type="Rhea" id="RHEA-COMP:11605"/>
        <dbReference type="ChEBI" id="CHEBI:15378"/>
        <dbReference type="ChEBI" id="CHEBI:30013"/>
        <dbReference type="ChEBI" id="CHEBI:30616"/>
        <dbReference type="ChEBI" id="CHEBI:61977"/>
        <dbReference type="ChEBI" id="CHEBI:456216"/>
        <dbReference type="EC" id="2.7.11.24"/>
    </reaction>
</comment>
<dbReference type="PROSITE" id="PS00108">
    <property type="entry name" value="PROTEIN_KINASE_ST"/>
    <property type="match status" value="1"/>
</dbReference>
<keyword evidence="6 9" id="KW-0067">ATP-binding</keyword>
<evidence type="ECO:0000256" key="6">
    <source>
        <dbReference type="ARBA" id="ARBA00022840"/>
    </source>
</evidence>
<keyword evidence="5 11" id="KW-0418">Kinase</keyword>
<dbReference type="PROSITE" id="PS50011">
    <property type="entry name" value="PROTEIN_KINASE_DOM"/>
    <property type="match status" value="1"/>
</dbReference>
<dbReference type="EMBL" id="CAJJDM010000064">
    <property type="protein sequence ID" value="CAD8080069.1"/>
    <property type="molecule type" value="Genomic_DNA"/>
</dbReference>
<protein>
    <recommendedName>
        <fullName evidence="1 11">Mitogen-activated protein kinase</fullName>
        <ecNumber evidence="1 11">2.7.11.24</ecNumber>
    </recommendedName>
</protein>
<evidence type="ECO:0000256" key="4">
    <source>
        <dbReference type="ARBA" id="ARBA00022741"/>
    </source>
</evidence>
<evidence type="ECO:0000259" key="13">
    <source>
        <dbReference type="PROSITE" id="PS50011"/>
    </source>
</evidence>
<comment type="similarity">
    <text evidence="11">Belongs to the protein kinase superfamily. Ser/Thr protein kinase family. MAP kinase subfamily.</text>
</comment>
<keyword evidence="2 10" id="KW-0723">Serine/threonine-protein kinase</keyword>
<dbReference type="CDD" id="cd07852">
    <property type="entry name" value="STKc_MAPK15-like"/>
    <property type="match status" value="1"/>
</dbReference>
<evidence type="ECO:0000313" key="15">
    <source>
        <dbReference type="Proteomes" id="UP000688137"/>
    </source>
</evidence>
<evidence type="ECO:0000313" key="14">
    <source>
        <dbReference type="EMBL" id="CAD8080069.1"/>
    </source>
</evidence>
<dbReference type="SMART" id="SM00220">
    <property type="entry name" value="S_TKc"/>
    <property type="match status" value="1"/>
</dbReference>
<feature type="compositionally biased region" description="Polar residues" evidence="12">
    <location>
        <begin position="378"/>
        <end position="396"/>
    </location>
</feature>
<comment type="cofactor">
    <cofactor evidence="11">
        <name>Mg(2+)</name>
        <dbReference type="ChEBI" id="CHEBI:18420"/>
    </cofactor>
</comment>
<dbReference type="GO" id="GO:0004707">
    <property type="term" value="F:MAP kinase activity"/>
    <property type="evidence" value="ECO:0007669"/>
    <property type="project" value="UniProtKB-EC"/>
</dbReference>
<comment type="caution">
    <text evidence="14">The sequence shown here is derived from an EMBL/GenBank/DDBJ whole genome shotgun (WGS) entry which is preliminary data.</text>
</comment>
<dbReference type="FunFam" id="1.10.510.10:FF:000238">
    <property type="entry name" value="Mitogen-activated protein kinase"/>
    <property type="match status" value="1"/>
</dbReference>
<dbReference type="Proteomes" id="UP000688137">
    <property type="component" value="Unassembled WGS sequence"/>
</dbReference>
<evidence type="ECO:0000256" key="12">
    <source>
        <dbReference type="SAM" id="MobiDB-lite"/>
    </source>
</evidence>
<evidence type="ECO:0000256" key="3">
    <source>
        <dbReference type="ARBA" id="ARBA00022679"/>
    </source>
</evidence>
<gene>
    <name evidence="14" type="ORF">PPRIM_AZ9-3.1.T0630076</name>
</gene>
<keyword evidence="11" id="KW-0460">Magnesium</keyword>
<feature type="region of interest" description="Disordered" evidence="12">
    <location>
        <begin position="378"/>
        <end position="409"/>
    </location>
</feature>
<reference evidence="14" key="1">
    <citation type="submission" date="2021-01" db="EMBL/GenBank/DDBJ databases">
        <authorList>
            <consortium name="Genoscope - CEA"/>
            <person name="William W."/>
        </authorList>
    </citation>
    <scope>NUCLEOTIDE SEQUENCE</scope>
</reference>
<dbReference type="InterPro" id="IPR000719">
    <property type="entry name" value="Prot_kinase_dom"/>
</dbReference>
<dbReference type="GO" id="GO:0005524">
    <property type="term" value="F:ATP binding"/>
    <property type="evidence" value="ECO:0007669"/>
    <property type="project" value="UniProtKB-UniRule"/>
</dbReference>
<comment type="catalytic activity">
    <reaction evidence="8">
        <text>L-seryl-[protein] + ATP = O-phospho-L-seryl-[protein] + ADP + H(+)</text>
        <dbReference type="Rhea" id="RHEA:17989"/>
        <dbReference type="Rhea" id="RHEA-COMP:9863"/>
        <dbReference type="Rhea" id="RHEA-COMP:11604"/>
        <dbReference type="ChEBI" id="CHEBI:15378"/>
        <dbReference type="ChEBI" id="CHEBI:29999"/>
        <dbReference type="ChEBI" id="CHEBI:30616"/>
        <dbReference type="ChEBI" id="CHEBI:83421"/>
        <dbReference type="ChEBI" id="CHEBI:456216"/>
        <dbReference type="EC" id="2.7.11.24"/>
    </reaction>
</comment>
<feature type="domain" description="Protein kinase" evidence="13">
    <location>
        <begin position="13"/>
        <end position="302"/>
    </location>
</feature>
<keyword evidence="15" id="KW-1185">Reference proteome</keyword>
<dbReference type="InterPro" id="IPR050117">
    <property type="entry name" value="MAPK"/>
</dbReference>
<dbReference type="PROSITE" id="PS00107">
    <property type="entry name" value="PROTEIN_KINASE_ATP"/>
    <property type="match status" value="1"/>
</dbReference>
<dbReference type="PROSITE" id="PS01351">
    <property type="entry name" value="MAPK"/>
    <property type="match status" value="1"/>
</dbReference>
<keyword evidence="3 11" id="KW-0808">Transferase</keyword>
<keyword evidence="4 9" id="KW-0547">Nucleotide-binding</keyword>
<dbReference type="OMA" id="QRLTVHQ"/>
<dbReference type="FunFam" id="3.30.200.20:FF:000166">
    <property type="entry name" value="Mitogen-activated protein kinase"/>
    <property type="match status" value="1"/>
</dbReference>
<accession>A0A8S1MKJ0</accession>
<evidence type="ECO:0000256" key="8">
    <source>
        <dbReference type="ARBA" id="ARBA00048312"/>
    </source>
</evidence>
<dbReference type="InterPro" id="IPR017441">
    <property type="entry name" value="Protein_kinase_ATP_BS"/>
</dbReference>
<feature type="binding site" evidence="9">
    <location>
        <position position="42"/>
    </location>
    <ligand>
        <name>ATP</name>
        <dbReference type="ChEBI" id="CHEBI:30616"/>
    </ligand>
</feature>
<dbReference type="InterPro" id="IPR008271">
    <property type="entry name" value="Ser/Thr_kinase_AS"/>
</dbReference>
<evidence type="ECO:0000256" key="2">
    <source>
        <dbReference type="ARBA" id="ARBA00022527"/>
    </source>
</evidence>
<sequence length="500" mass="58026">MTEEIEPHIARKFEIIQKLGKGAYGIVWKAVDKKLKTVVALKKVFDAFHNATDAQRTFREIMFLQELNGHENIVRLLNIIKAENNKDIYLVFDYMETDLHAVIRAGILEEVHKKYVVYQILKSLKYIHSGELIHRDLKPSNILLNSECHMKLADFGLARSIAITEDDSNPPVLTEYVATRWYRAPEILLGSTNYTKAVDMWSVGCILGELIIGKAIFPGTSTLNQIERIIELLGKPNDADIESLESPLAVNILASVSIQKRRSFQQFFSGASDDCLDLLRRLLQFNPKMRLTVHQAIKHKYLKEFSSPDEEIECSEPIRIPMNDNKKFSIKEYREALYNDINRRKKEQRKKWQAKYLQQLGMNPDELINGLHQEQSEMISQGKSLQGHENVNGSSIQHQTQQQQQQQQQQLQKSNIEEIQNIIKQQQIQSQQLKKSQSQVGIQQQQKLTSQKSATNFVSQMYNTFQQQTQNLDNKFYQQQQFLQQQLQQLQQKAQQKKKT</sequence>
<evidence type="ECO:0000256" key="10">
    <source>
        <dbReference type="RuleBase" id="RU000304"/>
    </source>
</evidence>